<proteinExistence type="predicted"/>
<dbReference type="PATRIC" id="fig|2064.6.peg.2170"/>
<dbReference type="EMBL" id="JXZB01000002">
    <property type="protein sequence ID" value="KIQ64611.1"/>
    <property type="molecule type" value="Genomic_DNA"/>
</dbReference>
<evidence type="ECO:0000313" key="2">
    <source>
        <dbReference type="Proteomes" id="UP000032066"/>
    </source>
</evidence>
<dbReference type="OrthoDB" id="3212365at2"/>
<gene>
    <name evidence="1" type="ORF">TR51_10230</name>
</gene>
<organism evidence="1 2">
    <name type="scientific">Kitasatospora griseola</name>
    <name type="common">Streptomyces griseolosporeus</name>
    <dbReference type="NCBI Taxonomy" id="2064"/>
    <lineage>
        <taxon>Bacteria</taxon>
        <taxon>Bacillati</taxon>
        <taxon>Actinomycetota</taxon>
        <taxon>Actinomycetes</taxon>
        <taxon>Kitasatosporales</taxon>
        <taxon>Streptomycetaceae</taxon>
        <taxon>Kitasatospora</taxon>
    </lineage>
</organism>
<reference evidence="1 2" key="1">
    <citation type="submission" date="2015-02" db="EMBL/GenBank/DDBJ databases">
        <title>Draft genome sequence of Kitasatospora griseola MF730-N6, a bafilomycin, terpentecin and satosporin producer.</title>
        <authorList>
            <person name="Arens J.C."/>
            <person name="Haltli B."/>
            <person name="Kerr R.G."/>
        </authorList>
    </citation>
    <scope>NUCLEOTIDE SEQUENCE [LARGE SCALE GENOMIC DNA]</scope>
    <source>
        <strain evidence="1 2">MF730-N6</strain>
    </source>
</reference>
<evidence type="ECO:0000313" key="1">
    <source>
        <dbReference type="EMBL" id="KIQ64611.1"/>
    </source>
</evidence>
<keyword evidence="2" id="KW-1185">Reference proteome</keyword>
<sequence>MTRYSIDPEQHELIATWGTGEGDLATRITALPADTNTAAPMRLARALTHRSEAALRTYTHPAGATAAS</sequence>
<accession>A0A0D0NZH5</accession>
<dbReference type="RefSeq" id="WP_043910285.1">
    <property type="nucleotide sequence ID" value="NZ_JBHXEV010000019.1"/>
</dbReference>
<protein>
    <submittedName>
        <fullName evidence="1">Uncharacterized protein</fullName>
    </submittedName>
</protein>
<dbReference type="Proteomes" id="UP000032066">
    <property type="component" value="Unassembled WGS sequence"/>
</dbReference>
<name>A0A0D0NZH5_KITGR</name>
<comment type="caution">
    <text evidence="1">The sequence shown here is derived from an EMBL/GenBank/DDBJ whole genome shotgun (WGS) entry which is preliminary data.</text>
</comment>
<dbReference type="AlphaFoldDB" id="A0A0D0NZH5"/>